<protein>
    <recommendedName>
        <fullName evidence="13">Purine-cytosine permease</fullName>
    </recommendedName>
</protein>
<evidence type="ECO:0000256" key="4">
    <source>
        <dbReference type="ARBA" id="ARBA00022553"/>
    </source>
</evidence>
<feature type="transmembrane region" description="Helical" evidence="10">
    <location>
        <begin position="277"/>
        <end position="300"/>
    </location>
</feature>
<sequence length="500" mass="54858">MSDDKLEEKITAPSDALPSENASEERAHEKTETSRLQKFISQFDKWGLELNGIERILPEHRVQRSTRDTFTMWLGANCNVVTFSLGTLGSSVYKLGFRDSVIAIVVFNILAIIPVAYFSTFGARSGLRQLVFSRFAFGYWTCMIPGVLNMIACLGWATVNCIVGAQTIHAVSRTHPLPIWAGISILAILTLIPSFSGYKFVHVYERHSWIAPMIIFFIILGKGRKYMNAARSDLTGNIEIASVFSFGASVAGFSLSWISFAADYTVHLPENTSSWKIFFAAFFGNLVPLVLIEILGAAMMTTLLKNPSWRDKYQSDGMGGLLSAGLSPLGGFGRFLTVLLGCSVANALYRTQKYSLALTVQTFGRRIAAIPRPLITMAGTAVIVTAALIGQAQFEAFLDTFLVFVGYWAMIFGVIVAQEHIIFRRSHWSNYAFEDVNNSKLLPPGFASGFALVCGIVGAILGMSQKWFTGPIARLLGPEKSGVDLGFQVSLIFTTMVCVC</sequence>
<dbReference type="GO" id="GO:0000329">
    <property type="term" value="C:fungal-type vacuole membrane"/>
    <property type="evidence" value="ECO:0007669"/>
    <property type="project" value="TreeGrafter"/>
</dbReference>
<feature type="transmembrane region" description="Helical" evidence="10">
    <location>
        <begin position="401"/>
        <end position="421"/>
    </location>
</feature>
<evidence type="ECO:0000256" key="1">
    <source>
        <dbReference type="ARBA" id="ARBA00004141"/>
    </source>
</evidence>
<reference evidence="12" key="1">
    <citation type="journal article" date="2011" name="Proc. Natl. Acad. Sci. U.S.A.">
        <title>Obligate biotrophy features unraveled by the genomic analysis of rust fungi.</title>
        <authorList>
            <person name="Duplessis S."/>
            <person name="Cuomo C.A."/>
            <person name="Lin Y.-C."/>
            <person name="Aerts A."/>
            <person name="Tisserant E."/>
            <person name="Veneault-Fourrey C."/>
            <person name="Joly D.L."/>
            <person name="Hacquard S."/>
            <person name="Amselem J."/>
            <person name="Cantarel B.L."/>
            <person name="Chiu R."/>
            <person name="Coutinho P.M."/>
            <person name="Feau N."/>
            <person name="Field M."/>
            <person name="Frey P."/>
            <person name="Gelhaye E."/>
            <person name="Goldberg J."/>
            <person name="Grabherr M.G."/>
            <person name="Kodira C.D."/>
            <person name="Kohler A."/>
            <person name="Kuees U."/>
            <person name="Lindquist E.A."/>
            <person name="Lucas S.M."/>
            <person name="Mago R."/>
            <person name="Mauceli E."/>
            <person name="Morin E."/>
            <person name="Murat C."/>
            <person name="Pangilinan J.L."/>
            <person name="Park R."/>
            <person name="Pearson M."/>
            <person name="Quesneville H."/>
            <person name="Rouhier N."/>
            <person name="Sakthikumar S."/>
            <person name="Salamov A.A."/>
            <person name="Schmutz J."/>
            <person name="Selles B."/>
            <person name="Shapiro H."/>
            <person name="Tanguay P."/>
            <person name="Tuskan G.A."/>
            <person name="Henrissat B."/>
            <person name="Van de Peer Y."/>
            <person name="Rouze P."/>
            <person name="Ellis J.G."/>
            <person name="Dodds P.N."/>
            <person name="Schein J.E."/>
            <person name="Zhong S."/>
            <person name="Hamelin R.C."/>
            <person name="Grigoriev I.V."/>
            <person name="Szabo L.J."/>
            <person name="Martin F."/>
        </authorList>
    </citation>
    <scope>NUCLEOTIDE SEQUENCE [LARGE SCALE GENOMIC DNA]</scope>
    <source>
        <strain evidence="12">98AG31 / pathotype 3-4-7</strain>
    </source>
</reference>
<dbReference type="GO" id="GO:0005886">
    <property type="term" value="C:plasma membrane"/>
    <property type="evidence" value="ECO:0007669"/>
    <property type="project" value="TreeGrafter"/>
</dbReference>
<feature type="transmembrane region" description="Helical" evidence="10">
    <location>
        <begin position="321"/>
        <end position="349"/>
    </location>
</feature>
<keyword evidence="3 8" id="KW-0813">Transport</keyword>
<feature type="transmembrane region" description="Helical" evidence="10">
    <location>
        <begin position="369"/>
        <end position="389"/>
    </location>
</feature>
<feature type="transmembrane region" description="Helical" evidence="10">
    <location>
        <begin position="207"/>
        <end position="224"/>
    </location>
</feature>
<evidence type="ECO:0000313" key="12">
    <source>
        <dbReference type="Proteomes" id="UP000001072"/>
    </source>
</evidence>
<evidence type="ECO:0000256" key="2">
    <source>
        <dbReference type="ARBA" id="ARBA00008974"/>
    </source>
</evidence>
<keyword evidence="4" id="KW-0597">Phosphoprotein</keyword>
<evidence type="ECO:0000256" key="10">
    <source>
        <dbReference type="SAM" id="Phobius"/>
    </source>
</evidence>
<dbReference type="GO" id="GO:0015851">
    <property type="term" value="P:nucleobase transport"/>
    <property type="evidence" value="ECO:0007669"/>
    <property type="project" value="UniProtKB-ARBA"/>
</dbReference>
<dbReference type="AlphaFoldDB" id="F4S403"/>
<dbReference type="Pfam" id="PF02133">
    <property type="entry name" value="Transp_cyt_pur"/>
    <property type="match status" value="1"/>
</dbReference>
<dbReference type="GeneID" id="18927821"/>
<comment type="similarity">
    <text evidence="2 8">Belongs to the purine-cytosine permease (2.A.39) family.</text>
</comment>
<dbReference type="PIRSF" id="PIRSF002744">
    <property type="entry name" value="Pur-cyt_permease"/>
    <property type="match status" value="1"/>
</dbReference>
<dbReference type="PANTHER" id="PTHR31806">
    <property type="entry name" value="PURINE-CYTOSINE PERMEASE FCY2-RELATED"/>
    <property type="match status" value="1"/>
</dbReference>
<keyword evidence="6 10" id="KW-1133">Transmembrane helix</keyword>
<feature type="compositionally biased region" description="Basic and acidic residues" evidence="9">
    <location>
        <begin position="1"/>
        <end position="10"/>
    </location>
</feature>
<dbReference type="KEGG" id="mlr:MELLADRAFT_39584"/>
<dbReference type="eggNOG" id="ENOG502QQ8Y">
    <property type="taxonomic scope" value="Eukaryota"/>
</dbReference>
<dbReference type="Proteomes" id="UP000001072">
    <property type="component" value="Unassembled WGS sequence"/>
</dbReference>
<dbReference type="InParanoid" id="F4S403"/>
<evidence type="ECO:0000256" key="6">
    <source>
        <dbReference type="ARBA" id="ARBA00022989"/>
    </source>
</evidence>
<evidence type="ECO:0000256" key="9">
    <source>
        <dbReference type="SAM" id="MobiDB-lite"/>
    </source>
</evidence>
<feature type="transmembrane region" description="Helical" evidence="10">
    <location>
        <begin position="100"/>
        <end position="118"/>
    </location>
</feature>
<feature type="transmembrane region" description="Helical" evidence="10">
    <location>
        <begin position="236"/>
        <end position="257"/>
    </location>
</feature>
<dbReference type="OrthoDB" id="2116389at2759"/>
<dbReference type="InterPro" id="IPR026030">
    <property type="entry name" value="Pur-cyt_permease_Fcy2/21/22"/>
</dbReference>
<evidence type="ECO:0000256" key="5">
    <source>
        <dbReference type="ARBA" id="ARBA00022692"/>
    </source>
</evidence>
<dbReference type="FunFam" id="1.10.4160.10:FF:000002">
    <property type="entry name" value="Purine-cytosine permease fcyB"/>
    <property type="match status" value="1"/>
</dbReference>
<dbReference type="HOGENOM" id="CLU_026016_2_1_1"/>
<evidence type="ECO:0000256" key="7">
    <source>
        <dbReference type="ARBA" id="ARBA00023136"/>
    </source>
</evidence>
<dbReference type="Gene3D" id="1.10.4160.10">
    <property type="entry name" value="Hydantoin permease"/>
    <property type="match status" value="1"/>
</dbReference>
<feature type="transmembrane region" description="Helical" evidence="10">
    <location>
        <begin position="70"/>
        <end position="88"/>
    </location>
</feature>
<dbReference type="PANTHER" id="PTHR31806:SF1">
    <property type="entry name" value="PURINE-CYTOSINE PERMEASE FCY2-RELATED"/>
    <property type="match status" value="1"/>
</dbReference>
<dbReference type="STRING" id="747676.F4S403"/>
<name>F4S403_MELLP</name>
<evidence type="ECO:0000313" key="11">
    <source>
        <dbReference type="EMBL" id="EGG00647.1"/>
    </source>
</evidence>
<organism evidence="12">
    <name type="scientific">Melampsora larici-populina (strain 98AG31 / pathotype 3-4-7)</name>
    <name type="common">Poplar leaf rust fungus</name>
    <dbReference type="NCBI Taxonomy" id="747676"/>
    <lineage>
        <taxon>Eukaryota</taxon>
        <taxon>Fungi</taxon>
        <taxon>Dikarya</taxon>
        <taxon>Basidiomycota</taxon>
        <taxon>Pucciniomycotina</taxon>
        <taxon>Pucciniomycetes</taxon>
        <taxon>Pucciniales</taxon>
        <taxon>Melampsoraceae</taxon>
        <taxon>Melampsora</taxon>
    </lineage>
</organism>
<keyword evidence="12" id="KW-1185">Reference proteome</keyword>
<proteinExistence type="inferred from homology"/>
<evidence type="ECO:0008006" key="13">
    <source>
        <dbReference type="Google" id="ProtNLM"/>
    </source>
</evidence>
<evidence type="ECO:0000256" key="3">
    <source>
        <dbReference type="ARBA" id="ARBA00022448"/>
    </source>
</evidence>
<dbReference type="InterPro" id="IPR001248">
    <property type="entry name" value="Pur-cyt_permease"/>
</dbReference>
<dbReference type="EMBL" id="GL883145">
    <property type="protein sequence ID" value="EGG00647.1"/>
    <property type="molecule type" value="Genomic_DNA"/>
</dbReference>
<dbReference type="RefSeq" id="XP_007416101.1">
    <property type="nucleotide sequence ID" value="XM_007416039.1"/>
</dbReference>
<comment type="subcellular location">
    <subcellularLocation>
        <location evidence="1">Membrane</location>
        <topology evidence="1">Multi-pass membrane protein</topology>
    </subcellularLocation>
</comment>
<feature type="region of interest" description="Disordered" evidence="9">
    <location>
        <begin position="1"/>
        <end position="30"/>
    </location>
</feature>
<dbReference type="GO" id="GO:0022857">
    <property type="term" value="F:transmembrane transporter activity"/>
    <property type="evidence" value="ECO:0007669"/>
    <property type="project" value="InterPro"/>
</dbReference>
<accession>F4S403</accession>
<evidence type="ECO:0000256" key="8">
    <source>
        <dbReference type="PIRNR" id="PIRNR002744"/>
    </source>
</evidence>
<feature type="transmembrane region" description="Helical" evidence="10">
    <location>
        <begin position="138"/>
        <end position="165"/>
    </location>
</feature>
<dbReference type="VEuPathDB" id="FungiDB:MELLADRAFT_39584"/>
<feature type="transmembrane region" description="Helical" evidence="10">
    <location>
        <begin position="441"/>
        <end position="461"/>
    </location>
</feature>
<keyword evidence="7 8" id="KW-0472">Membrane</keyword>
<keyword evidence="5 10" id="KW-0812">Transmembrane</keyword>
<feature type="transmembrane region" description="Helical" evidence="10">
    <location>
        <begin position="177"/>
        <end position="195"/>
    </location>
</feature>
<gene>
    <name evidence="11" type="ORF">MELLADRAFT_39584</name>
</gene>